<dbReference type="PANTHER" id="PTHR42678">
    <property type="entry name" value="AMIDASE"/>
    <property type="match status" value="1"/>
</dbReference>
<dbReference type="EMBL" id="JAUHJQ010000001">
    <property type="protein sequence ID" value="MDN4171522.1"/>
    <property type="molecule type" value="Genomic_DNA"/>
</dbReference>
<dbReference type="Pfam" id="PF16640">
    <property type="entry name" value="Big_3_5"/>
    <property type="match status" value="1"/>
</dbReference>
<dbReference type="PANTHER" id="PTHR42678:SF34">
    <property type="entry name" value="OS04G0183300 PROTEIN"/>
    <property type="match status" value="1"/>
</dbReference>
<evidence type="ECO:0000313" key="5">
    <source>
        <dbReference type="Proteomes" id="UP001168620"/>
    </source>
</evidence>
<dbReference type="InterPro" id="IPR032109">
    <property type="entry name" value="Big_3_5"/>
</dbReference>
<sequence>MSTLPRRSRLRQHSRLVRVAGAAAVAASLSTTALLAPTAATGAAPAPTTAVAAASPTTLPGGLELSTASIEDLQAGLTAGAFTSVDLVEAYLARIDAINYHGPRLNAVRQLSSTALAQAEAADRARAAGQAEGPLFGIPILVKDNIDVAGLPTTAGNVALANSYPAADAPLAASLEEAGAIILGKLNLTEFANYMTSGMPAGYSSLGGQVLNAYDLSQTPSGSSAGSGVAASTAMAAATVGTETSGSILSPSNANSLVGIKPTVGLISRTGVIPISASQDTAGPMTRSVYDAAAVLTGLTTGADPEDPATQDEVSETYDDVDYTASIDDTALTGVRLGYIASTNETYLAALDVLRAQGAELVEVTAPANTTAPGILTYEFRRDLNAYLSRLPADAPMTSLADIIEYNSEHAAVALKFGQTLLTASQDVDLADPATAAAYEAAREQGLTETRAAIDAVLESNDVEAIVSNAGTTGIGARAGYPSLTLPAGYTPANRRPVAITFLGAPYTEQKLIGFASDYEAAADVWRAPEEINPTAFACTPLAHPDSAASCDEPTEVDTPARSVTLATLVREQVRTGQRGKVRVAVAAGSTVPTGRVRVTERGATVGSVRLNGAGRGVVTLKPLGVGKHRLVVTYVGKAGVRASSDKVTLTVRKRR</sequence>
<dbReference type="Gene3D" id="2.60.40.10">
    <property type="entry name" value="Immunoglobulins"/>
    <property type="match status" value="1"/>
</dbReference>
<evidence type="ECO:0000259" key="3">
    <source>
        <dbReference type="Pfam" id="PF16640"/>
    </source>
</evidence>
<evidence type="ECO:0000256" key="1">
    <source>
        <dbReference type="SAM" id="SignalP"/>
    </source>
</evidence>
<feature type="domain" description="Bacterial Ig-like" evidence="3">
    <location>
        <begin position="570"/>
        <end position="652"/>
    </location>
</feature>
<dbReference type="Gene3D" id="3.90.1300.10">
    <property type="entry name" value="Amidase signature (AS) domain"/>
    <property type="match status" value="1"/>
</dbReference>
<keyword evidence="5" id="KW-1185">Reference proteome</keyword>
<reference evidence="4" key="1">
    <citation type="submission" date="2023-06" db="EMBL/GenBank/DDBJ databases">
        <title>Draft genome sequence of Nocardioides sp. SOB77.</title>
        <authorList>
            <person name="Zhang G."/>
        </authorList>
    </citation>
    <scope>NUCLEOTIDE SEQUENCE</scope>
    <source>
        <strain evidence="4">SOB77</strain>
    </source>
</reference>
<dbReference type="Pfam" id="PF01425">
    <property type="entry name" value="Amidase"/>
    <property type="match status" value="1"/>
</dbReference>
<dbReference type="Proteomes" id="UP001168620">
    <property type="component" value="Unassembled WGS sequence"/>
</dbReference>
<feature type="chain" id="PRO_5046155902" evidence="1">
    <location>
        <begin position="36"/>
        <end position="656"/>
    </location>
</feature>
<dbReference type="InterPro" id="IPR013783">
    <property type="entry name" value="Ig-like_fold"/>
</dbReference>
<accession>A0ABT8FBG0</accession>
<feature type="signal peptide" evidence="1">
    <location>
        <begin position="1"/>
        <end position="35"/>
    </location>
</feature>
<name>A0ABT8FBG0_9ACTN</name>
<dbReference type="InterPro" id="IPR023631">
    <property type="entry name" value="Amidase_dom"/>
</dbReference>
<protein>
    <submittedName>
        <fullName evidence="4">Amidase family protein</fullName>
    </submittedName>
</protein>
<evidence type="ECO:0000313" key="4">
    <source>
        <dbReference type="EMBL" id="MDN4171522.1"/>
    </source>
</evidence>
<evidence type="ECO:0000259" key="2">
    <source>
        <dbReference type="Pfam" id="PF01425"/>
    </source>
</evidence>
<dbReference type="InterPro" id="IPR036928">
    <property type="entry name" value="AS_sf"/>
</dbReference>
<keyword evidence="1" id="KW-0732">Signal</keyword>
<dbReference type="SUPFAM" id="SSF75304">
    <property type="entry name" value="Amidase signature (AS) enzymes"/>
    <property type="match status" value="1"/>
</dbReference>
<comment type="caution">
    <text evidence="4">The sequence shown here is derived from an EMBL/GenBank/DDBJ whole genome shotgun (WGS) entry which is preliminary data.</text>
</comment>
<proteinExistence type="predicted"/>
<gene>
    <name evidence="4" type="ORF">QWY28_01055</name>
</gene>
<feature type="domain" description="Amidase" evidence="2">
    <location>
        <begin position="86"/>
        <end position="466"/>
    </location>
</feature>
<organism evidence="4 5">
    <name type="scientific">Nocardioides oceani</name>
    <dbReference type="NCBI Taxonomy" id="3058369"/>
    <lineage>
        <taxon>Bacteria</taxon>
        <taxon>Bacillati</taxon>
        <taxon>Actinomycetota</taxon>
        <taxon>Actinomycetes</taxon>
        <taxon>Propionibacteriales</taxon>
        <taxon>Nocardioidaceae</taxon>
        <taxon>Nocardioides</taxon>
    </lineage>
</organism>
<dbReference type="RefSeq" id="WP_300950449.1">
    <property type="nucleotide sequence ID" value="NZ_JAUHJQ010000001.1"/>
</dbReference>